<dbReference type="InterPro" id="IPR010368">
    <property type="entry name" value="Com_YlbF"/>
</dbReference>
<dbReference type="Proteomes" id="UP000625210">
    <property type="component" value="Unassembled WGS sequence"/>
</dbReference>
<evidence type="ECO:0000313" key="2">
    <source>
        <dbReference type="Proteomes" id="UP000625210"/>
    </source>
</evidence>
<organism evidence="1 2">
    <name type="scientific">Marinithermofilum abyssi</name>
    <dbReference type="NCBI Taxonomy" id="1571185"/>
    <lineage>
        <taxon>Bacteria</taxon>
        <taxon>Bacillati</taxon>
        <taxon>Bacillota</taxon>
        <taxon>Bacilli</taxon>
        <taxon>Bacillales</taxon>
        <taxon>Thermoactinomycetaceae</taxon>
        <taxon>Marinithermofilum</taxon>
    </lineage>
</organism>
<sequence>MNTINMADLLLEAYDLADAINESEEVRRYLAAKRRVQEDAQAQRLIREFQRKKELFDDAQRFGHFHPDYHKAKEEAEAFLRRMRENPVIGEYMEAEEQLDELLGEVSRIIARSVSDTIKVPVNDPRGLRKANKRRCG</sequence>
<dbReference type="Gene3D" id="1.20.1500.10">
    <property type="entry name" value="YheA/YmcA-like"/>
    <property type="match status" value="1"/>
</dbReference>
<reference evidence="1" key="1">
    <citation type="journal article" date="2014" name="Int. J. Syst. Evol. Microbiol.">
        <title>Complete genome sequence of Corynebacterium casei LMG S-19264T (=DSM 44701T), isolated from a smear-ripened cheese.</title>
        <authorList>
            <consortium name="US DOE Joint Genome Institute (JGI-PGF)"/>
            <person name="Walter F."/>
            <person name="Albersmeier A."/>
            <person name="Kalinowski J."/>
            <person name="Ruckert C."/>
        </authorList>
    </citation>
    <scope>NUCLEOTIDE SEQUENCE</scope>
    <source>
        <strain evidence="1">CGMCC 1.15179</strain>
    </source>
</reference>
<dbReference type="PANTHER" id="PTHR38448">
    <property type="entry name" value="REGULATORY PROTEIN YLBF-RELATED"/>
    <property type="match status" value="1"/>
</dbReference>
<evidence type="ECO:0000313" key="1">
    <source>
        <dbReference type="EMBL" id="GGE19199.1"/>
    </source>
</evidence>
<dbReference type="InterPro" id="IPR052767">
    <property type="entry name" value="Bact_com_dev_regulator"/>
</dbReference>
<keyword evidence="2" id="KW-1185">Reference proteome</keyword>
<reference evidence="1" key="2">
    <citation type="submission" date="2020-09" db="EMBL/GenBank/DDBJ databases">
        <authorList>
            <person name="Sun Q."/>
            <person name="Zhou Y."/>
        </authorList>
    </citation>
    <scope>NUCLEOTIDE SEQUENCE</scope>
    <source>
        <strain evidence="1">CGMCC 1.15179</strain>
    </source>
</reference>
<dbReference type="SUPFAM" id="SSF158622">
    <property type="entry name" value="YheA/YmcA-like"/>
    <property type="match status" value="1"/>
</dbReference>
<accession>A0A8J2VCZ0</accession>
<dbReference type="EMBL" id="BMHQ01000007">
    <property type="protein sequence ID" value="GGE19199.1"/>
    <property type="molecule type" value="Genomic_DNA"/>
</dbReference>
<name>A0A8J2VCZ0_9BACL</name>
<dbReference type="RefSeq" id="WP_188647887.1">
    <property type="nucleotide sequence ID" value="NZ_BMHQ01000007.1"/>
</dbReference>
<dbReference type="PANTHER" id="PTHR38448:SF2">
    <property type="entry name" value="REGULATORY PROTEIN YLBF"/>
    <property type="match status" value="1"/>
</dbReference>
<dbReference type="AlphaFoldDB" id="A0A8J2VCZ0"/>
<protein>
    <submittedName>
        <fullName evidence="1">Regulatory protein YlbF</fullName>
    </submittedName>
</protein>
<proteinExistence type="predicted"/>
<comment type="caution">
    <text evidence="1">The sequence shown here is derived from an EMBL/GenBank/DDBJ whole genome shotgun (WGS) entry which is preliminary data.</text>
</comment>
<dbReference type="Pfam" id="PF06133">
    <property type="entry name" value="Com_YlbF"/>
    <property type="match status" value="1"/>
</dbReference>
<dbReference type="InterPro" id="IPR023378">
    <property type="entry name" value="YheA/YmcA-like_dom_sf"/>
</dbReference>
<gene>
    <name evidence="1" type="primary">ylbF</name>
    <name evidence="1" type="ORF">GCM10011571_21420</name>
</gene>